<organism evidence="2 3">
    <name type="scientific">Cladorrhinum samala</name>
    <dbReference type="NCBI Taxonomy" id="585594"/>
    <lineage>
        <taxon>Eukaryota</taxon>
        <taxon>Fungi</taxon>
        <taxon>Dikarya</taxon>
        <taxon>Ascomycota</taxon>
        <taxon>Pezizomycotina</taxon>
        <taxon>Sordariomycetes</taxon>
        <taxon>Sordariomycetidae</taxon>
        <taxon>Sordariales</taxon>
        <taxon>Podosporaceae</taxon>
        <taxon>Cladorrhinum</taxon>
    </lineage>
</organism>
<dbReference type="EMBL" id="MU864961">
    <property type="protein sequence ID" value="KAK4463314.1"/>
    <property type="molecule type" value="Genomic_DNA"/>
</dbReference>
<reference evidence="2" key="2">
    <citation type="submission" date="2023-06" db="EMBL/GenBank/DDBJ databases">
        <authorList>
            <consortium name="Lawrence Berkeley National Laboratory"/>
            <person name="Mondo S.J."/>
            <person name="Hensen N."/>
            <person name="Bonometti L."/>
            <person name="Westerberg I."/>
            <person name="Brannstrom I.O."/>
            <person name="Guillou S."/>
            <person name="Cros-Aarteil S."/>
            <person name="Calhoun S."/>
            <person name="Haridas S."/>
            <person name="Kuo A."/>
            <person name="Pangilinan J."/>
            <person name="Riley R."/>
            <person name="Labutti K."/>
            <person name="Andreopoulos B."/>
            <person name="Lipzen A."/>
            <person name="Chen C."/>
            <person name="Yanf M."/>
            <person name="Daum C."/>
            <person name="Ng V."/>
            <person name="Clum A."/>
            <person name="Steindorff A."/>
            <person name="Ohm R."/>
            <person name="Martin F."/>
            <person name="Silar P."/>
            <person name="Natvig D."/>
            <person name="Lalanne C."/>
            <person name="Gautier V."/>
            <person name="Ament-Velasquez S.L."/>
            <person name="Kruys A."/>
            <person name="Hutchinson M.I."/>
            <person name="Powell A.J."/>
            <person name="Barry K."/>
            <person name="Miller A.N."/>
            <person name="Grigoriev I.V."/>
            <person name="Debuchy R."/>
            <person name="Gladieux P."/>
            <person name="Thoren M.H."/>
            <person name="Johannesson H."/>
        </authorList>
    </citation>
    <scope>NUCLEOTIDE SEQUENCE</scope>
    <source>
        <strain evidence="2">PSN324</strain>
    </source>
</reference>
<keyword evidence="3" id="KW-1185">Reference proteome</keyword>
<accession>A0AAV9HU26</accession>
<comment type="caution">
    <text evidence="2">The sequence shown here is derived from an EMBL/GenBank/DDBJ whole genome shotgun (WGS) entry which is preliminary data.</text>
</comment>
<proteinExistence type="predicted"/>
<evidence type="ECO:0000256" key="1">
    <source>
        <dbReference type="SAM" id="SignalP"/>
    </source>
</evidence>
<evidence type="ECO:0000313" key="2">
    <source>
        <dbReference type="EMBL" id="KAK4463314.1"/>
    </source>
</evidence>
<protein>
    <submittedName>
        <fullName evidence="2">Uncharacterized protein</fullName>
    </submittedName>
</protein>
<reference evidence="2" key="1">
    <citation type="journal article" date="2023" name="Mol. Phylogenet. Evol.">
        <title>Genome-scale phylogeny and comparative genomics of the fungal order Sordariales.</title>
        <authorList>
            <person name="Hensen N."/>
            <person name="Bonometti L."/>
            <person name="Westerberg I."/>
            <person name="Brannstrom I.O."/>
            <person name="Guillou S."/>
            <person name="Cros-Aarteil S."/>
            <person name="Calhoun S."/>
            <person name="Haridas S."/>
            <person name="Kuo A."/>
            <person name="Mondo S."/>
            <person name="Pangilinan J."/>
            <person name="Riley R."/>
            <person name="LaButti K."/>
            <person name="Andreopoulos B."/>
            <person name="Lipzen A."/>
            <person name="Chen C."/>
            <person name="Yan M."/>
            <person name="Daum C."/>
            <person name="Ng V."/>
            <person name="Clum A."/>
            <person name="Steindorff A."/>
            <person name="Ohm R.A."/>
            <person name="Martin F."/>
            <person name="Silar P."/>
            <person name="Natvig D.O."/>
            <person name="Lalanne C."/>
            <person name="Gautier V."/>
            <person name="Ament-Velasquez S.L."/>
            <person name="Kruys A."/>
            <person name="Hutchinson M.I."/>
            <person name="Powell A.J."/>
            <person name="Barry K."/>
            <person name="Miller A.N."/>
            <person name="Grigoriev I.V."/>
            <person name="Debuchy R."/>
            <person name="Gladieux P."/>
            <person name="Hiltunen Thoren M."/>
            <person name="Johannesson H."/>
        </authorList>
    </citation>
    <scope>NUCLEOTIDE SEQUENCE</scope>
    <source>
        <strain evidence="2">PSN324</strain>
    </source>
</reference>
<dbReference type="Proteomes" id="UP001321749">
    <property type="component" value="Unassembled WGS sequence"/>
</dbReference>
<evidence type="ECO:0000313" key="3">
    <source>
        <dbReference type="Proteomes" id="UP001321749"/>
    </source>
</evidence>
<gene>
    <name evidence="2" type="ORF">QBC42DRAFT_266071</name>
</gene>
<feature type="signal peptide" evidence="1">
    <location>
        <begin position="1"/>
        <end position="18"/>
    </location>
</feature>
<dbReference type="AlphaFoldDB" id="A0AAV9HU26"/>
<name>A0AAV9HU26_9PEZI</name>
<feature type="chain" id="PRO_5043417970" evidence="1">
    <location>
        <begin position="19"/>
        <end position="113"/>
    </location>
</feature>
<sequence>MFLVPIFQLGWFCTITDALHSSTEHKNRCPGRHLLLMDIIFALGKPENPDSKDPMTRWSGERYPDLPTFTQRSFNRLPALSIGNPMWPVKESRNGPSDATTFSPLCLLSKSIG</sequence>
<keyword evidence="1" id="KW-0732">Signal</keyword>